<feature type="transmembrane region" description="Helical" evidence="5">
    <location>
        <begin position="7"/>
        <end position="26"/>
    </location>
</feature>
<evidence type="ECO:0000256" key="3">
    <source>
        <dbReference type="ARBA" id="ARBA00022989"/>
    </source>
</evidence>
<feature type="transmembrane region" description="Helical" evidence="5">
    <location>
        <begin position="286"/>
        <end position="309"/>
    </location>
</feature>
<feature type="transmembrane region" description="Helical" evidence="5">
    <location>
        <begin position="136"/>
        <end position="156"/>
    </location>
</feature>
<dbReference type="Gene3D" id="1.20.1420.30">
    <property type="entry name" value="NCX, central ion-binding region"/>
    <property type="match status" value="1"/>
</dbReference>
<evidence type="ECO:0000256" key="2">
    <source>
        <dbReference type="ARBA" id="ARBA00022692"/>
    </source>
</evidence>
<comment type="subcellular location">
    <subcellularLocation>
        <location evidence="1">Membrane</location>
        <topology evidence="1">Multi-pass membrane protein</topology>
    </subcellularLocation>
</comment>
<feature type="transmembrane region" description="Helical" evidence="5">
    <location>
        <begin position="102"/>
        <end position="124"/>
    </location>
</feature>
<organism evidence="7 8">
    <name type="scientific">Luteibacter flocculans</name>
    <dbReference type="NCBI Taxonomy" id="2780091"/>
    <lineage>
        <taxon>Bacteria</taxon>
        <taxon>Pseudomonadati</taxon>
        <taxon>Pseudomonadota</taxon>
        <taxon>Gammaproteobacteria</taxon>
        <taxon>Lysobacterales</taxon>
        <taxon>Rhodanobacteraceae</taxon>
        <taxon>Luteibacter</taxon>
    </lineage>
</organism>
<dbReference type="InterPro" id="IPR044880">
    <property type="entry name" value="NCX_ion-bd_dom_sf"/>
</dbReference>
<keyword evidence="2 5" id="KW-0812">Transmembrane</keyword>
<feature type="transmembrane region" description="Helical" evidence="5">
    <location>
        <begin position="243"/>
        <end position="265"/>
    </location>
</feature>
<feature type="domain" description="Sodium/calcium exchanger membrane region" evidence="6">
    <location>
        <begin position="220"/>
        <end position="361"/>
    </location>
</feature>
<gene>
    <name evidence="7" type="ORF">IM816_09865</name>
</gene>
<dbReference type="Pfam" id="PF01699">
    <property type="entry name" value="Na_Ca_ex"/>
    <property type="match status" value="2"/>
</dbReference>
<feature type="transmembrane region" description="Helical" evidence="5">
    <location>
        <begin position="168"/>
        <end position="187"/>
    </location>
</feature>
<dbReference type="EMBL" id="CP063231">
    <property type="protein sequence ID" value="URL60349.1"/>
    <property type="molecule type" value="Genomic_DNA"/>
</dbReference>
<feature type="domain" description="Sodium/calcium exchanger membrane region" evidence="6">
    <location>
        <begin position="35"/>
        <end position="189"/>
    </location>
</feature>
<evidence type="ECO:0000256" key="4">
    <source>
        <dbReference type="ARBA" id="ARBA00023136"/>
    </source>
</evidence>
<protein>
    <submittedName>
        <fullName evidence="7">Calcium:proton antiporter</fullName>
    </submittedName>
</protein>
<evidence type="ECO:0000313" key="8">
    <source>
        <dbReference type="Proteomes" id="UP001056681"/>
    </source>
</evidence>
<evidence type="ECO:0000256" key="5">
    <source>
        <dbReference type="SAM" id="Phobius"/>
    </source>
</evidence>
<feature type="transmembrane region" description="Helical" evidence="5">
    <location>
        <begin position="32"/>
        <end position="57"/>
    </location>
</feature>
<reference evidence="7" key="1">
    <citation type="submission" date="2020-10" db="EMBL/GenBank/DDBJ databases">
        <title>Whole-genome sequence of Luteibacter sp. EIF3.</title>
        <authorList>
            <person name="Friedrich I."/>
            <person name="Hertel R."/>
            <person name="Daniel R."/>
        </authorList>
    </citation>
    <scope>NUCLEOTIDE SEQUENCE</scope>
    <source>
        <strain evidence="7">EIF3</strain>
    </source>
</reference>
<keyword evidence="4 5" id="KW-0472">Membrane</keyword>
<dbReference type="InterPro" id="IPR004837">
    <property type="entry name" value="NaCa_Exmemb"/>
</dbReference>
<accession>A0ABY4T820</accession>
<sequence>MLREERFLVVSLGTCVIFMLAPESLLPAAPSILWLAIVFAWLFLVILGSAVSVVRHAEHLAHHLGEPRGTLVLTLAVTSIEIMSIAAVMLHGANNPTLARDTLFSVAMIVLNGMVGVALLLGGLRHREQSYNLQGANAYLGLIIPLGVLGMVLPTFDQDAVDATLRVSHQWFLAVSALLLYAVFLVLQTRGLRGYFISGKTASHDDLPERTAGHGPRVAACFLVAYLIPVVFLVDKLAVPVDYVVETLGAPALLGGLAMAVLMAMPEGMGAIRAANRNELQRAVNVLLGSVLSTIGLTIPAVLIISWVTDHPVTLGIGGSDLVLFLLTLVLSIMTFTSPRTHLLQGAVHLLVFAYFVFLIFAP</sequence>
<proteinExistence type="predicted"/>
<keyword evidence="8" id="KW-1185">Reference proteome</keyword>
<feature type="transmembrane region" description="Helical" evidence="5">
    <location>
        <begin position="218"/>
        <end position="237"/>
    </location>
</feature>
<feature type="transmembrane region" description="Helical" evidence="5">
    <location>
        <begin position="343"/>
        <end position="362"/>
    </location>
</feature>
<dbReference type="Proteomes" id="UP001056681">
    <property type="component" value="Chromosome"/>
</dbReference>
<dbReference type="PANTHER" id="PTHR37958">
    <property type="entry name" value="SODIUM-POTASSIUM/PROTON ANTIPORTER CHAA"/>
    <property type="match status" value="1"/>
</dbReference>
<dbReference type="InterPro" id="IPR052946">
    <property type="entry name" value="Alkaline_pH_Ca-Antiporter"/>
</dbReference>
<evidence type="ECO:0000259" key="6">
    <source>
        <dbReference type="Pfam" id="PF01699"/>
    </source>
</evidence>
<dbReference type="PANTHER" id="PTHR37958:SF1">
    <property type="entry name" value="SODIUM-POTASSIUM_PROTON ANTIPORTER CHAA"/>
    <property type="match status" value="1"/>
</dbReference>
<evidence type="ECO:0000256" key="1">
    <source>
        <dbReference type="ARBA" id="ARBA00004141"/>
    </source>
</evidence>
<feature type="transmembrane region" description="Helical" evidence="5">
    <location>
        <begin position="315"/>
        <end position="336"/>
    </location>
</feature>
<feature type="transmembrane region" description="Helical" evidence="5">
    <location>
        <begin position="69"/>
        <end position="90"/>
    </location>
</feature>
<evidence type="ECO:0000313" key="7">
    <source>
        <dbReference type="EMBL" id="URL60349.1"/>
    </source>
</evidence>
<name>A0ABY4T820_9GAMM</name>
<keyword evidence="3 5" id="KW-1133">Transmembrane helix</keyword>